<dbReference type="Pfam" id="PF13007">
    <property type="entry name" value="LZ_Tnp_IS66"/>
    <property type="match status" value="1"/>
</dbReference>
<dbReference type="InterPro" id="IPR004291">
    <property type="entry name" value="Transposase_IS66_central"/>
</dbReference>
<accession>A0A645A197</accession>
<dbReference type="AlphaFoldDB" id="A0A645A197"/>
<protein>
    <recommendedName>
        <fullName evidence="6">IS66 family transposase</fullName>
    </recommendedName>
</protein>
<feature type="domain" description="Transposase IS66 central" evidence="2">
    <location>
        <begin position="255"/>
        <end position="535"/>
    </location>
</feature>
<keyword evidence="1" id="KW-0175">Coiled coil</keyword>
<dbReference type="InterPro" id="IPR024463">
    <property type="entry name" value="Transposase_TnpC_homeodom"/>
</dbReference>
<dbReference type="PANTHER" id="PTHR33678">
    <property type="entry name" value="BLL1576 PROTEIN"/>
    <property type="match status" value="1"/>
</dbReference>
<evidence type="ECO:0000313" key="5">
    <source>
        <dbReference type="EMBL" id="MPM46827.1"/>
    </source>
</evidence>
<dbReference type="InterPro" id="IPR039552">
    <property type="entry name" value="IS66_C"/>
</dbReference>
<dbReference type="Pfam" id="PF13817">
    <property type="entry name" value="DDE_Tnp_IS66_C"/>
    <property type="match status" value="1"/>
</dbReference>
<evidence type="ECO:0000259" key="4">
    <source>
        <dbReference type="Pfam" id="PF13817"/>
    </source>
</evidence>
<dbReference type="PANTHER" id="PTHR33678:SF1">
    <property type="entry name" value="BLL1576 PROTEIN"/>
    <property type="match status" value="1"/>
</dbReference>
<feature type="domain" description="Transposase TnpC homeodomain" evidence="3">
    <location>
        <begin position="114"/>
        <end position="194"/>
    </location>
</feature>
<organism evidence="5">
    <name type="scientific">bioreactor metagenome</name>
    <dbReference type="NCBI Taxonomy" id="1076179"/>
    <lineage>
        <taxon>unclassified sequences</taxon>
        <taxon>metagenomes</taxon>
        <taxon>ecological metagenomes</taxon>
    </lineage>
</organism>
<reference evidence="5" key="1">
    <citation type="submission" date="2019-08" db="EMBL/GenBank/DDBJ databases">
        <authorList>
            <person name="Kucharzyk K."/>
            <person name="Murdoch R.W."/>
            <person name="Higgins S."/>
            <person name="Loffler F."/>
        </authorList>
    </citation>
    <scope>NUCLEOTIDE SEQUENCE</scope>
</reference>
<comment type="caution">
    <text evidence="5">The sequence shown here is derived from an EMBL/GenBank/DDBJ whole genome shotgun (WGS) entry which is preliminary data.</text>
</comment>
<dbReference type="InterPro" id="IPR052344">
    <property type="entry name" value="Transposase-related"/>
</dbReference>
<evidence type="ECO:0000259" key="3">
    <source>
        <dbReference type="Pfam" id="PF13007"/>
    </source>
</evidence>
<evidence type="ECO:0000259" key="2">
    <source>
        <dbReference type="Pfam" id="PF03050"/>
    </source>
</evidence>
<feature type="domain" description="Transposase IS66 C-terminal" evidence="4">
    <location>
        <begin position="542"/>
        <end position="579"/>
    </location>
</feature>
<dbReference type="EMBL" id="VSSQ01011436">
    <property type="protein sequence ID" value="MPM46827.1"/>
    <property type="molecule type" value="Genomic_DNA"/>
</dbReference>
<feature type="coiled-coil region" evidence="1">
    <location>
        <begin position="58"/>
        <end position="104"/>
    </location>
</feature>
<dbReference type="Pfam" id="PF03050">
    <property type="entry name" value="DDE_Tnp_IS66"/>
    <property type="match status" value="1"/>
</dbReference>
<proteinExistence type="predicted"/>
<evidence type="ECO:0008006" key="6">
    <source>
        <dbReference type="Google" id="ProtNLM"/>
    </source>
</evidence>
<evidence type="ECO:0000256" key="1">
    <source>
        <dbReference type="SAM" id="Coils"/>
    </source>
</evidence>
<name>A0A645A197_9ZZZZ</name>
<dbReference type="NCBIfam" id="NF033517">
    <property type="entry name" value="transpos_IS66"/>
    <property type="match status" value="1"/>
</dbReference>
<gene>
    <name evidence="5" type="ORF">SDC9_93534</name>
</gene>
<sequence>MHSLLVKSIVFTYLCGMKKDQIQTLPPLSVTLSLEEYQGLLDRLRLSEQKDLEYVQKILENEQTIRAKEQEILDKKQEILAKEQEIYEKKQEAFESKLELIEAQEEIDRLRWKLVCLNRFCWGSSSEKRRLPLDPSQLSICFVQSPQNVNIEQEKQKEQKEIEKDKEYSRFRKSFKEKKISHARKPIPSELPRISKILEPSVDLSGAIRMGEEVTERYAVQPRKLYVEQLVRPRYKLPDGSIVIAPLPTMAYPRSNASESALTHIAVSKYADHLPLNRQIEMFSREGVHLSASTVSNWMTATAQCIEPIYNELRETLKASRYVQADETPHKVLESEKPGSLHQGYMWVFYLPHCKSPYIEYHPGRSSSALGTLLSGKTEIVQSDGYAVYDVFDKLEGKMHLCCWAHVRRKFVEAESYDPPSARYVLDEIGKLYAVEDEIRKKELTNAQATNLRKENAYPIIKGLEVWTTENLLKTPPDSPLDKAIRYMYTRFEQLSHYVNDAELAIDNNAVERAIRPITLSRKNCLFSGSHDAAHTAAIFFSLLGACKENNVNPTHWLMDCLTRVQNCDPKNYKELLPHNWKK</sequence>